<dbReference type="AlphaFoldDB" id="A0AA35PY96"/>
<feature type="transmembrane region" description="Helical" evidence="1">
    <location>
        <begin position="221"/>
        <end position="243"/>
    </location>
</feature>
<name>A0AA35PY96_9HYPO</name>
<organism evidence="2 3">
    <name type="scientific">Clonostachys chloroleuca</name>
    <dbReference type="NCBI Taxonomy" id="1926264"/>
    <lineage>
        <taxon>Eukaryota</taxon>
        <taxon>Fungi</taxon>
        <taxon>Dikarya</taxon>
        <taxon>Ascomycota</taxon>
        <taxon>Pezizomycotina</taxon>
        <taxon>Sordariomycetes</taxon>
        <taxon>Hypocreomycetidae</taxon>
        <taxon>Hypocreales</taxon>
        <taxon>Bionectriaceae</taxon>
        <taxon>Clonostachys</taxon>
    </lineage>
</organism>
<evidence type="ECO:0000256" key="1">
    <source>
        <dbReference type="SAM" id="Phobius"/>
    </source>
</evidence>
<accession>A0AA35PY96</accession>
<feature type="transmembrane region" description="Helical" evidence="1">
    <location>
        <begin position="12"/>
        <end position="40"/>
    </location>
</feature>
<keyword evidence="1" id="KW-1133">Transmembrane helix</keyword>
<evidence type="ECO:0000313" key="3">
    <source>
        <dbReference type="Proteomes" id="UP001160390"/>
    </source>
</evidence>
<dbReference type="Proteomes" id="UP001160390">
    <property type="component" value="Unassembled WGS sequence"/>
</dbReference>
<proteinExistence type="predicted"/>
<gene>
    <name evidence="2" type="ORF">CCHLO57077_00015359</name>
</gene>
<keyword evidence="1" id="KW-0812">Transmembrane</keyword>
<dbReference type="EMBL" id="CABFNP030000835">
    <property type="protein sequence ID" value="CAI6088548.1"/>
    <property type="molecule type" value="Genomic_DNA"/>
</dbReference>
<keyword evidence="1" id="KW-0472">Membrane</keyword>
<comment type="caution">
    <text evidence="2">The sequence shown here is derived from an EMBL/GenBank/DDBJ whole genome shotgun (WGS) entry which is preliminary data.</text>
</comment>
<feature type="transmembrane region" description="Helical" evidence="1">
    <location>
        <begin position="60"/>
        <end position="81"/>
    </location>
</feature>
<feature type="transmembrane region" description="Helical" evidence="1">
    <location>
        <begin position="153"/>
        <end position="176"/>
    </location>
</feature>
<reference evidence="2" key="1">
    <citation type="submission" date="2023-01" db="EMBL/GenBank/DDBJ databases">
        <authorList>
            <person name="Piombo E."/>
        </authorList>
    </citation>
    <scope>NUCLEOTIDE SEQUENCE</scope>
</reference>
<feature type="transmembrane region" description="Helical" evidence="1">
    <location>
        <begin position="255"/>
        <end position="282"/>
    </location>
</feature>
<protein>
    <submittedName>
        <fullName evidence="2">Uncharacterized protein</fullName>
    </submittedName>
</protein>
<keyword evidence="3" id="KW-1185">Reference proteome</keyword>
<feature type="transmembrane region" description="Helical" evidence="1">
    <location>
        <begin position="196"/>
        <end position="215"/>
    </location>
</feature>
<sequence length="314" mass="34299">MHFSILDAEAYFGLAGVGAILTVVIAAAIITGVLASLAFFRANRHGDDDARSGVPWFKAAGALGSLWLVTAIVSPVTEYFLRQGHRTGSGDSFAFEFGMQQFPIFTNFFMYTALATFQVAQIEFTIGLDYASILSREREVSGFFDEASPVPHVIGLVVYICIIVINSADLACSELYNSGIDAAFWPMRMTALSLDAALWLFSIGGLISTACQHYAAPQKRLWRILMAMNSVTAFHHGGLTILAGFRGVTIAQENLAYLSTFISYSQLIFSSWMFVLCLSIGYGVSVMAYRNGGLWTKDISSHISLEEAKLHCLD</sequence>
<evidence type="ECO:0000313" key="2">
    <source>
        <dbReference type="EMBL" id="CAI6088548.1"/>
    </source>
</evidence>